<evidence type="ECO:0000256" key="1">
    <source>
        <dbReference type="SAM" id="MobiDB-lite"/>
    </source>
</evidence>
<dbReference type="AlphaFoldDB" id="A0A8W7PKR7"/>
<evidence type="ECO:0000313" key="2">
    <source>
        <dbReference type="EnsemblMetazoa" id="ACOM033527-PA.1"/>
    </source>
</evidence>
<dbReference type="Proteomes" id="UP000075882">
    <property type="component" value="Unassembled WGS sequence"/>
</dbReference>
<proteinExistence type="predicted"/>
<reference evidence="2" key="1">
    <citation type="submission" date="2022-08" db="UniProtKB">
        <authorList>
            <consortium name="EnsemblMetazoa"/>
        </authorList>
    </citation>
    <scope>IDENTIFICATION</scope>
</reference>
<name>A0A8W7PKR7_ANOCL</name>
<feature type="compositionally biased region" description="Pro residues" evidence="1">
    <location>
        <begin position="106"/>
        <end position="121"/>
    </location>
</feature>
<accession>A0A8W7PKR7</accession>
<sequence>MPSFWGRRLQNSASFTVHTAPLMFSTRMKHLCSDRLCRTAFWDSMISFSVSCFSGDSMMAYNGAGAELWKETEKSGSRLASVPNTTRCRKDLPSLSWGEKYLGRTAPPPLDDFVPPVPPVAAPSDPAPGGDSECSAGW</sequence>
<protein>
    <submittedName>
        <fullName evidence="2">Uncharacterized protein</fullName>
    </submittedName>
</protein>
<dbReference type="EnsemblMetazoa" id="ACOM033527-RA">
    <property type="protein sequence ID" value="ACOM033527-PA.1"/>
    <property type="gene ID" value="ACOM033527"/>
</dbReference>
<organism evidence="2">
    <name type="scientific">Anopheles coluzzii</name>
    <name type="common">African malaria mosquito</name>
    <dbReference type="NCBI Taxonomy" id="1518534"/>
    <lineage>
        <taxon>Eukaryota</taxon>
        <taxon>Metazoa</taxon>
        <taxon>Ecdysozoa</taxon>
        <taxon>Arthropoda</taxon>
        <taxon>Hexapoda</taxon>
        <taxon>Insecta</taxon>
        <taxon>Pterygota</taxon>
        <taxon>Neoptera</taxon>
        <taxon>Endopterygota</taxon>
        <taxon>Diptera</taxon>
        <taxon>Nematocera</taxon>
        <taxon>Culicoidea</taxon>
        <taxon>Culicidae</taxon>
        <taxon>Anophelinae</taxon>
        <taxon>Anopheles</taxon>
    </lineage>
</organism>
<feature type="region of interest" description="Disordered" evidence="1">
    <location>
        <begin position="106"/>
        <end position="138"/>
    </location>
</feature>